<feature type="signal peptide" evidence="1">
    <location>
        <begin position="1"/>
        <end position="22"/>
    </location>
</feature>
<reference evidence="2" key="1">
    <citation type="submission" date="2017-12" db="EMBL/GenBank/DDBJ databases">
        <title>High-resolution comparative analysis of great ape genomes.</title>
        <authorList>
            <person name="Pollen A."/>
            <person name="Hastie A."/>
            <person name="Hormozdiari F."/>
            <person name="Dougherty M."/>
            <person name="Liu R."/>
            <person name="Chaisson M."/>
            <person name="Hoppe E."/>
            <person name="Hill C."/>
            <person name="Pang A."/>
            <person name="Hillier L."/>
            <person name="Baker C."/>
            <person name="Armstrong J."/>
            <person name="Shendure J."/>
            <person name="Paten B."/>
            <person name="Wilson R."/>
            <person name="Chao H."/>
            <person name="Schneider V."/>
            <person name="Ventura M."/>
            <person name="Kronenberg Z."/>
            <person name="Murali S."/>
            <person name="Gordon D."/>
            <person name="Cantsilieris S."/>
            <person name="Munson K."/>
            <person name="Nelson B."/>
            <person name="Raja A."/>
            <person name="Underwood J."/>
            <person name="Diekhans M."/>
            <person name="Fiddes I."/>
            <person name="Haussler D."/>
            <person name="Eichler E."/>
        </authorList>
    </citation>
    <scope>NUCLEOTIDE SEQUENCE [LARGE SCALE GENOMIC DNA]</scope>
    <source>
        <strain evidence="2">Susie</strain>
    </source>
</reference>
<proteinExistence type="predicted"/>
<keyword evidence="1" id="KW-0732">Signal</keyword>
<evidence type="ECO:0000313" key="3">
    <source>
        <dbReference type="EMBL" id="PNJ16959.1"/>
    </source>
</evidence>
<dbReference type="EMBL" id="NDHI03003602">
    <property type="protein sequence ID" value="PNJ16959.1"/>
    <property type="molecule type" value="Genomic_DNA"/>
</dbReference>
<organism evidence="2">
    <name type="scientific">Pongo abelii</name>
    <name type="common">Sumatran orangutan</name>
    <name type="synonym">Pongo pygmaeus abelii</name>
    <dbReference type="NCBI Taxonomy" id="9601"/>
    <lineage>
        <taxon>Eukaryota</taxon>
        <taxon>Metazoa</taxon>
        <taxon>Chordata</taxon>
        <taxon>Craniata</taxon>
        <taxon>Vertebrata</taxon>
        <taxon>Euteleostomi</taxon>
        <taxon>Mammalia</taxon>
        <taxon>Eutheria</taxon>
        <taxon>Euarchontoglires</taxon>
        <taxon>Primates</taxon>
        <taxon>Haplorrhini</taxon>
        <taxon>Catarrhini</taxon>
        <taxon>Hominidae</taxon>
        <taxon>Pongo</taxon>
    </lineage>
</organism>
<name>A0A2J8S864_PONAB</name>
<dbReference type="AlphaFoldDB" id="A0A2J8S864"/>
<protein>
    <submittedName>
        <fullName evidence="2">PRSS27 isoform 1</fullName>
    </submittedName>
    <submittedName>
        <fullName evidence="3">PRSS27 isoform 2</fullName>
    </submittedName>
</protein>
<dbReference type="EMBL" id="NDHI03003602">
    <property type="protein sequence ID" value="PNJ16958.1"/>
    <property type="molecule type" value="Genomic_DNA"/>
</dbReference>
<feature type="chain" id="PRO_5014560287" evidence="1">
    <location>
        <begin position="23"/>
        <end position="40"/>
    </location>
</feature>
<evidence type="ECO:0000313" key="2">
    <source>
        <dbReference type="EMBL" id="PNJ16958.1"/>
    </source>
</evidence>
<evidence type="ECO:0000256" key="1">
    <source>
        <dbReference type="SAM" id="SignalP"/>
    </source>
</evidence>
<sequence length="40" mass="4223">MRRPAAVPLLLLLCFGSQGAKAATAPLRHPCTRSCWGQGS</sequence>
<comment type="caution">
    <text evidence="2">The sequence shown here is derived from an EMBL/GenBank/DDBJ whole genome shotgun (WGS) entry which is preliminary data.</text>
</comment>
<accession>A0A2J8S864</accession>
<gene>
    <name evidence="2" type="ORF">CR201_G0045651</name>
</gene>